<dbReference type="EMBL" id="JAPUUL010000513">
    <property type="protein sequence ID" value="KAJ8130378.1"/>
    <property type="molecule type" value="Genomic_DNA"/>
</dbReference>
<sequence>MATFTYNPIDLNTSAFRLVRLLKGNGYEIYCELIDATLDNDALISYEAISYTWGQDEGVYSSVYIQGRSLKIRLNLWNILHDIRQSTKDRYLWIDAISIDQTNDKERRHQVERMRDIYSRAERVLFCLSMPSAGPTSPTTIFLESLINLQNQTRGVFWSLTDQRWKVAWVKVQDMHQHRYGGDWKTFWTTHGSEEFGSYKKLRMRRGPQYALVATPYHRAVVNLMPGPDRFFSRVSNGGFYCILIQFAKSEASDERDKIFALQGLWADKNLPKPDYTISNEDIMRRTNNYLFDGNSFKDLPEVNLVPKGIDEYLSIDPYGTLRGPREFVRSKETSEIHEDADCKMRIAKIILQPGQAEVIIDVDLAELRELLLFVPNEMVGLAVKMVIGKNNEAQFIINELLQSFILLEKEFHRNDMIEIFIRRGEEEVIELLAVAAKLGVDEVVESLVRKGANVERRSQSGFTAFGSAIMFGRETTTQLLVEAGARISGYDYCLPPLVAAVCSRRHAIATLLLDMGADIEARGSPDSPHLTALCAAVLSSDLRMVQLLLSRNANPNTLSVWLWGVNGYQPYDIAPLNLAMACENASIIATLQEAGAEAINYRN</sequence>
<proteinExistence type="predicted"/>
<reference evidence="1" key="1">
    <citation type="submission" date="2022-12" db="EMBL/GenBank/DDBJ databases">
        <title>Genome Sequence of Lasiodiplodia mahajangana.</title>
        <authorList>
            <person name="Buettner E."/>
        </authorList>
    </citation>
    <scope>NUCLEOTIDE SEQUENCE</scope>
    <source>
        <strain evidence="1">VT137</strain>
    </source>
</reference>
<dbReference type="Proteomes" id="UP001153332">
    <property type="component" value="Unassembled WGS sequence"/>
</dbReference>
<comment type="caution">
    <text evidence="1">The sequence shown here is derived from an EMBL/GenBank/DDBJ whole genome shotgun (WGS) entry which is preliminary data.</text>
</comment>
<evidence type="ECO:0000313" key="2">
    <source>
        <dbReference type="Proteomes" id="UP001153332"/>
    </source>
</evidence>
<gene>
    <name evidence="1" type="ORF">O1611_g3252</name>
</gene>
<accession>A0ACC2JT02</accession>
<organism evidence="1 2">
    <name type="scientific">Lasiodiplodia mahajangana</name>
    <dbReference type="NCBI Taxonomy" id="1108764"/>
    <lineage>
        <taxon>Eukaryota</taxon>
        <taxon>Fungi</taxon>
        <taxon>Dikarya</taxon>
        <taxon>Ascomycota</taxon>
        <taxon>Pezizomycotina</taxon>
        <taxon>Dothideomycetes</taxon>
        <taxon>Dothideomycetes incertae sedis</taxon>
        <taxon>Botryosphaeriales</taxon>
        <taxon>Botryosphaeriaceae</taxon>
        <taxon>Lasiodiplodia</taxon>
    </lineage>
</organism>
<protein>
    <submittedName>
        <fullName evidence="1">Uncharacterized protein</fullName>
    </submittedName>
</protein>
<evidence type="ECO:0000313" key="1">
    <source>
        <dbReference type="EMBL" id="KAJ8130378.1"/>
    </source>
</evidence>
<keyword evidence="2" id="KW-1185">Reference proteome</keyword>
<name>A0ACC2JT02_9PEZI</name>